<dbReference type="OrthoDB" id="9811409at2"/>
<keyword evidence="7" id="KW-0346">Stress response</keyword>
<comment type="caution">
    <text evidence="8">The sequence shown here is derived from an EMBL/GenBank/DDBJ whole genome shotgun (WGS) entry which is preliminary data.</text>
</comment>
<evidence type="ECO:0000256" key="1">
    <source>
        <dbReference type="ARBA" id="ARBA00006620"/>
    </source>
</evidence>
<evidence type="ECO:0000313" key="9">
    <source>
        <dbReference type="Proteomes" id="UP000077857"/>
    </source>
</evidence>
<accession>A0A177NFJ9</accession>
<proteinExistence type="inferred from homology"/>
<dbReference type="InterPro" id="IPR038570">
    <property type="entry name" value="HicA_sf"/>
</dbReference>
<gene>
    <name evidence="8" type="ORF">A1507_13435</name>
</gene>
<evidence type="ECO:0000256" key="5">
    <source>
        <dbReference type="ARBA" id="ARBA00022801"/>
    </source>
</evidence>
<dbReference type="RefSeq" id="WP_064040696.1">
    <property type="nucleotide sequence ID" value="NZ_LUUJ01000080.1"/>
</dbReference>
<name>A0A177NFJ9_9GAMM</name>
<keyword evidence="5" id="KW-0378">Hydrolase</keyword>
<evidence type="ECO:0000256" key="3">
    <source>
        <dbReference type="ARBA" id="ARBA00022722"/>
    </source>
</evidence>
<dbReference type="Proteomes" id="UP000077857">
    <property type="component" value="Unassembled WGS sequence"/>
</dbReference>
<keyword evidence="6" id="KW-0694">RNA-binding</keyword>
<evidence type="ECO:0000256" key="7">
    <source>
        <dbReference type="ARBA" id="ARBA00023016"/>
    </source>
</evidence>
<keyword evidence="4" id="KW-0255">Endonuclease</keyword>
<dbReference type="InterPro" id="IPR012933">
    <property type="entry name" value="HicA_mRNA_interferase"/>
</dbReference>
<dbReference type="GO" id="GO:0016787">
    <property type="term" value="F:hydrolase activity"/>
    <property type="evidence" value="ECO:0007669"/>
    <property type="project" value="UniProtKB-KW"/>
</dbReference>
<dbReference type="SUPFAM" id="SSF54786">
    <property type="entry name" value="YcfA/nrd intein domain"/>
    <property type="match status" value="1"/>
</dbReference>
<dbReference type="EMBL" id="LUUJ01000080">
    <property type="protein sequence ID" value="OAI15820.1"/>
    <property type="molecule type" value="Genomic_DNA"/>
</dbReference>
<evidence type="ECO:0000256" key="4">
    <source>
        <dbReference type="ARBA" id="ARBA00022759"/>
    </source>
</evidence>
<keyword evidence="3" id="KW-0540">Nuclease</keyword>
<dbReference type="AlphaFoldDB" id="A0A177NFJ9"/>
<dbReference type="GO" id="GO:0004519">
    <property type="term" value="F:endonuclease activity"/>
    <property type="evidence" value="ECO:0007669"/>
    <property type="project" value="UniProtKB-KW"/>
</dbReference>
<organism evidence="8 9">
    <name type="scientific">Methylomonas koyamae</name>
    <dbReference type="NCBI Taxonomy" id="702114"/>
    <lineage>
        <taxon>Bacteria</taxon>
        <taxon>Pseudomonadati</taxon>
        <taxon>Pseudomonadota</taxon>
        <taxon>Gammaproteobacteria</taxon>
        <taxon>Methylococcales</taxon>
        <taxon>Methylococcaceae</taxon>
        <taxon>Methylomonas</taxon>
    </lineage>
</organism>
<protein>
    <recommendedName>
        <fullName evidence="10">Toxin HicA</fullName>
    </recommendedName>
</protein>
<reference evidence="8 9" key="1">
    <citation type="submission" date="2016-03" db="EMBL/GenBank/DDBJ databases">
        <authorList>
            <person name="Ploux O."/>
        </authorList>
    </citation>
    <scope>NUCLEOTIDE SEQUENCE [LARGE SCALE GENOMIC DNA]</scope>
    <source>
        <strain evidence="8 9">R-45378</strain>
    </source>
</reference>
<evidence type="ECO:0000256" key="2">
    <source>
        <dbReference type="ARBA" id="ARBA00022649"/>
    </source>
</evidence>
<dbReference type="Gene3D" id="3.30.920.30">
    <property type="entry name" value="Hypothetical protein"/>
    <property type="match status" value="1"/>
</dbReference>
<evidence type="ECO:0000313" key="8">
    <source>
        <dbReference type="EMBL" id="OAI15820.1"/>
    </source>
</evidence>
<evidence type="ECO:0000256" key="6">
    <source>
        <dbReference type="ARBA" id="ARBA00022884"/>
    </source>
</evidence>
<dbReference type="Pfam" id="PF07927">
    <property type="entry name" value="HicA_toxin"/>
    <property type="match status" value="1"/>
</dbReference>
<dbReference type="GO" id="GO:0003729">
    <property type="term" value="F:mRNA binding"/>
    <property type="evidence" value="ECO:0007669"/>
    <property type="project" value="InterPro"/>
</dbReference>
<evidence type="ECO:0008006" key="10">
    <source>
        <dbReference type="Google" id="ProtNLM"/>
    </source>
</evidence>
<comment type="similarity">
    <text evidence="1">Belongs to the HicA mRNA interferase family.</text>
</comment>
<sequence length="84" mass="9542">MKFTLPDWRSRSGKLRILSGKELCAILSVHGFNEVRQRSSHIVMQKQLENSTITVPVPNHDEIRIGTLQSIIRQSGIPKAEFES</sequence>
<keyword evidence="2" id="KW-1277">Toxin-antitoxin system</keyword>